<dbReference type="GO" id="GO:0009307">
    <property type="term" value="P:DNA restriction-modification system"/>
    <property type="evidence" value="ECO:0007669"/>
    <property type="project" value="UniProtKB-KW"/>
</dbReference>
<dbReference type="OrthoDB" id="9814572at2"/>
<keyword evidence="5" id="KW-0378">Hydrolase</keyword>
<dbReference type="Gene3D" id="3.40.50.150">
    <property type="entry name" value="Vaccinia Virus protein VP39"/>
    <property type="match status" value="1"/>
</dbReference>
<dbReference type="AlphaFoldDB" id="A0A2Z2KNF8"/>
<dbReference type="Pfam" id="PF00271">
    <property type="entry name" value="Helicase_C"/>
    <property type="match status" value="1"/>
</dbReference>
<keyword evidence="5" id="KW-0347">Helicase</keyword>
<protein>
    <submittedName>
        <fullName evidence="5">Helicase</fullName>
    </submittedName>
</protein>
<dbReference type="KEGG" id="pdh:B9T62_19185"/>
<evidence type="ECO:0000313" key="5">
    <source>
        <dbReference type="EMBL" id="ASA22732.1"/>
    </source>
</evidence>
<dbReference type="Pfam" id="PF02384">
    <property type="entry name" value="N6_Mtase"/>
    <property type="match status" value="1"/>
</dbReference>
<dbReference type="GO" id="GO:0005524">
    <property type="term" value="F:ATP binding"/>
    <property type="evidence" value="ECO:0007669"/>
    <property type="project" value="UniProtKB-KW"/>
</dbReference>
<evidence type="ECO:0000313" key="6">
    <source>
        <dbReference type="Proteomes" id="UP000249890"/>
    </source>
</evidence>
<evidence type="ECO:0000256" key="3">
    <source>
        <dbReference type="ARBA" id="ARBA00022840"/>
    </source>
</evidence>
<name>A0A2Z2KNF8_9BACL</name>
<dbReference type="RefSeq" id="WP_087916730.1">
    <property type="nucleotide sequence ID" value="NZ_CP021780.1"/>
</dbReference>
<keyword evidence="1" id="KW-0547">Nucleotide-binding</keyword>
<dbReference type="PROSITE" id="PS51192">
    <property type="entry name" value="HELICASE_ATP_BIND_1"/>
    <property type="match status" value="1"/>
</dbReference>
<evidence type="ECO:0000259" key="4">
    <source>
        <dbReference type="PROSITE" id="PS51192"/>
    </source>
</evidence>
<dbReference type="InterPro" id="IPR002052">
    <property type="entry name" value="DNA_methylase_N6_adenine_CS"/>
</dbReference>
<dbReference type="PROSITE" id="PS00092">
    <property type="entry name" value="N6_MTASE"/>
    <property type="match status" value="1"/>
</dbReference>
<keyword evidence="6" id="KW-1185">Reference proteome</keyword>
<accession>A0A2Z2KNF8</accession>
<dbReference type="Gene3D" id="3.40.50.300">
    <property type="entry name" value="P-loop containing nucleotide triphosphate hydrolases"/>
    <property type="match status" value="2"/>
</dbReference>
<dbReference type="InterPro" id="IPR029063">
    <property type="entry name" value="SAM-dependent_MTases_sf"/>
</dbReference>
<dbReference type="Proteomes" id="UP000249890">
    <property type="component" value="Chromosome"/>
</dbReference>
<dbReference type="InterPro" id="IPR014001">
    <property type="entry name" value="Helicase_ATP-bd"/>
</dbReference>
<dbReference type="EMBL" id="CP021780">
    <property type="protein sequence ID" value="ASA22732.1"/>
    <property type="molecule type" value="Genomic_DNA"/>
</dbReference>
<proteinExistence type="predicted"/>
<dbReference type="GO" id="GO:0003677">
    <property type="term" value="F:DNA binding"/>
    <property type="evidence" value="ECO:0007669"/>
    <property type="project" value="InterPro"/>
</dbReference>
<keyword evidence="2" id="KW-0680">Restriction system</keyword>
<dbReference type="InterPro" id="IPR001650">
    <property type="entry name" value="Helicase_C-like"/>
</dbReference>
<dbReference type="PRINTS" id="PR00507">
    <property type="entry name" value="N12N6MTFRASE"/>
</dbReference>
<evidence type="ECO:0000256" key="1">
    <source>
        <dbReference type="ARBA" id="ARBA00022741"/>
    </source>
</evidence>
<organism evidence="5 6">
    <name type="scientific">Paenibacillus donghaensis</name>
    <dbReference type="NCBI Taxonomy" id="414771"/>
    <lineage>
        <taxon>Bacteria</taxon>
        <taxon>Bacillati</taxon>
        <taxon>Bacillota</taxon>
        <taxon>Bacilli</taxon>
        <taxon>Bacillales</taxon>
        <taxon>Paenibacillaceae</taxon>
        <taxon>Paenibacillus</taxon>
    </lineage>
</organism>
<feature type="domain" description="Helicase ATP-binding" evidence="4">
    <location>
        <begin position="494"/>
        <end position="656"/>
    </location>
</feature>
<reference evidence="5 6" key="1">
    <citation type="submission" date="2017-06" db="EMBL/GenBank/DDBJ databases">
        <title>Complete genome sequence of Paenibacillus donghaensis KCTC 13049T isolated from East Sea sediment, South Korea.</title>
        <authorList>
            <person name="Jung B.K."/>
            <person name="Hong S.-J."/>
            <person name="Shin J.-H."/>
        </authorList>
    </citation>
    <scope>NUCLEOTIDE SEQUENCE [LARGE SCALE GENOMIC DNA]</scope>
    <source>
        <strain evidence="5 6">KCTC 13049</strain>
    </source>
</reference>
<keyword evidence="3" id="KW-0067">ATP-binding</keyword>
<dbReference type="SUPFAM" id="SSF53335">
    <property type="entry name" value="S-adenosyl-L-methionine-dependent methyltransferases"/>
    <property type="match status" value="1"/>
</dbReference>
<dbReference type="Pfam" id="PF00270">
    <property type="entry name" value="DEAD"/>
    <property type="match status" value="1"/>
</dbReference>
<dbReference type="GO" id="GO:0032259">
    <property type="term" value="P:methylation"/>
    <property type="evidence" value="ECO:0007669"/>
    <property type="project" value="InterPro"/>
</dbReference>
<evidence type="ECO:0000256" key="2">
    <source>
        <dbReference type="ARBA" id="ARBA00022747"/>
    </source>
</evidence>
<dbReference type="CDD" id="cd02440">
    <property type="entry name" value="AdoMet_MTases"/>
    <property type="match status" value="1"/>
</dbReference>
<gene>
    <name evidence="5" type="ORF">B9T62_19185</name>
</gene>
<dbReference type="GO" id="GO:0008170">
    <property type="term" value="F:N-methyltransferase activity"/>
    <property type="evidence" value="ECO:0007669"/>
    <property type="project" value="InterPro"/>
</dbReference>
<dbReference type="GO" id="GO:0004386">
    <property type="term" value="F:helicase activity"/>
    <property type="evidence" value="ECO:0007669"/>
    <property type="project" value="UniProtKB-KW"/>
</dbReference>
<dbReference type="SMART" id="SM00487">
    <property type="entry name" value="DEXDc"/>
    <property type="match status" value="1"/>
</dbReference>
<sequence>MYEISDKVVPQNKRKEINEKIQFMIQNDSCSKYGISKQNIYDLHSGSGGLHGLEFKDFDSFYSFTEAKKLREVGEFFTPHQLSKFLVNCLKIDQHQLVADLTAGSGNFINWLPNQQNVYANELNINNYRIMKYLYPEINATCSDIREYNPGITFDCIIGNPPYNLKLHINRTEYLSQLYYCMKAHELLKPCGILALIVPVSFLADDFSDSGMIRQMNDMYDFIYQVELPSDSFKSTGVDKFRTKIMFFSKKSEHVTSDKPYNNSISMLGSISDANRESIYNKYIAPVIENKERLKHKLFFEQMQINQKDNKNDIEFQSKVTKYLFDIKRTKSINKNYTKCVEYVNKFHNQKKPEGIKFEEWEKVRLTPNKVLSYLKRVLKNQHKVEQDCIKLVKTNSGLKLKGYSHKNKIYLSRFTGTKEVSFNNMILKGEYPFEDQKYRKLLNKKIKAYKQQSKPFKDMEQVDYISEWLNKYRLNDSLNDRIIELNDIQKKDIGKILQKRYGLLQWDCGGGKSLAAIAYAQYHLQHKHVKNMFIVAPAIAITGTFESVLTSYGIPFVKVDSLKSIASIKPSDIVLVTFNMLVKYQVQIKKLIRLNGRKIGLVLDESDSIATMTSKRTKATLNVFKNAKYKLLTTGTSVRNSIGEAFPQFNLLFNSSVNFINHCEDIYVQDKKTKELKTERNVHYLKPYPQYRKGQNLFQESHIPEKITVFGVSQATQHIYNSDILKNLIDSTIITRTFEEITGRSIANIYQDTCTFNNHEYVLYKKIIEEFYEMARKVNKTVNSRKDRMLEILQQLNMLIRSCSASHLFDEYEGKGYSSKFKKVFSMIKKWDSEPVVIGCRFKKTVYSYARCIKELFPDRTLFIVTGEDMSLKQRKEMIIEMKKEINPIMVCTQQSLSSSVSINYVNKIIVTELAWNGASLHQFTARFIRFDSESDNKEIHYVTYDNSIENNLLKLILSKEKLNLFMKDDDISDDELFDRFGVDSGILNMLMTKEKDNNGYTRLNWGEQNIV</sequence>
<dbReference type="SUPFAM" id="SSF52540">
    <property type="entry name" value="P-loop containing nucleoside triphosphate hydrolases"/>
    <property type="match status" value="2"/>
</dbReference>
<dbReference type="InterPro" id="IPR011545">
    <property type="entry name" value="DEAD/DEAH_box_helicase_dom"/>
</dbReference>
<dbReference type="InterPro" id="IPR027417">
    <property type="entry name" value="P-loop_NTPase"/>
</dbReference>
<dbReference type="InterPro" id="IPR003356">
    <property type="entry name" value="DNA_methylase_A-5"/>
</dbReference>